<protein>
    <recommendedName>
        <fullName evidence="5">Speckle-type POZ protein</fullName>
    </recommendedName>
</protein>
<dbReference type="InterPro" id="IPR011333">
    <property type="entry name" value="SKP1/BTB/POZ_sf"/>
</dbReference>
<reference evidence="3" key="1">
    <citation type="submission" date="2020-08" db="EMBL/GenBank/DDBJ databases">
        <title>Multicomponent nature underlies the extraordinary mechanical properties of spider dragline silk.</title>
        <authorList>
            <person name="Kono N."/>
            <person name="Nakamura H."/>
            <person name="Mori M."/>
            <person name="Yoshida Y."/>
            <person name="Ohtoshi R."/>
            <person name="Malay A.D."/>
            <person name="Moran D.A.P."/>
            <person name="Tomita M."/>
            <person name="Numata K."/>
            <person name="Arakawa K."/>
        </authorList>
    </citation>
    <scope>NUCLEOTIDE SEQUENCE</scope>
</reference>
<dbReference type="CDD" id="cd00121">
    <property type="entry name" value="MATH"/>
    <property type="match status" value="1"/>
</dbReference>
<sequence>MEKTKWRLSLYPRGNVDISMDYISLFLKRESTSSEPDWFYIYLDFSFLTTDDSVLLSKGPYSHAFSMNENWGVVRFVPLEQVVKNKDYLPGNVLTVRCRMWYRNVANIYGHCFASTLIYVERRSFMWNIRQFRSFHESVCEITTASDVQSVISLKFYPSSGKNSETFICVQVCAHNPNLKTSTFRLYLMDISGNRTECLNDEIVFHASNTTALFKLSISKTELIRKKNRYLTNDTLNLYCECNFATGIMLESIEKINYGCSTSIHEGNFTCGDHKSKKMCRNSTKTLKENLESVYKENLLCDTILKTKTGSFPAHKIILSARSRVFKEIFIHNERPKNSEYVYIEDLNDDTVQRLLLYMYTATLLDLQWDSACNLYAAANKYEIASLKSDCSSFFKDSLSDENASDILILADRYKDEDLKSSVQDYISNHRDIFNTNKWKLFMTTNAPLAAELLYAMVM</sequence>
<accession>A0A8X6XR87</accession>
<dbReference type="PROSITE" id="PS50097">
    <property type="entry name" value="BTB"/>
    <property type="match status" value="1"/>
</dbReference>
<evidence type="ECO:0000259" key="1">
    <source>
        <dbReference type="PROSITE" id="PS50097"/>
    </source>
</evidence>
<dbReference type="PANTHER" id="PTHR24413">
    <property type="entry name" value="SPECKLE-TYPE POZ PROTEIN"/>
    <property type="match status" value="1"/>
</dbReference>
<dbReference type="EMBL" id="BMAV01012214">
    <property type="protein sequence ID" value="GFY58717.1"/>
    <property type="molecule type" value="Genomic_DNA"/>
</dbReference>
<comment type="caution">
    <text evidence="3">The sequence shown here is derived from an EMBL/GenBank/DDBJ whole genome shotgun (WGS) entry which is preliminary data.</text>
</comment>
<organism evidence="3 4">
    <name type="scientific">Trichonephila inaurata madagascariensis</name>
    <dbReference type="NCBI Taxonomy" id="2747483"/>
    <lineage>
        <taxon>Eukaryota</taxon>
        <taxon>Metazoa</taxon>
        <taxon>Ecdysozoa</taxon>
        <taxon>Arthropoda</taxon>
        <taxon>Chelicerata</taxon>
        <taxon>Arachnida</taxon>
        <taxon>Araneae</taxon>
        <taxon>Araneomorphae</taxon>
        <taxon>Entelegynae</taxon>
        <taxon>Araneoidea</taxon>
        <taxon>Nephilidae</taxon>
        <taxon>Trichonephila</taxon>
        <taxon>Trichonephila inaurata</taxon>
    </lineage>
</organism>
<proteinExistence type="predicted"/>
<dbReference type="SUPFAM" id="SSF54695">
    <property type="entry name" value="POZ domain"/>
    <property type="match status" value="1"/>
</dbReference>
<feature type="domain" description="BTB" evidence="1">
    <location>
        <begin position="301"/>
        <end position="364"/>
    </location>
</feature>
<evidence type="ECO:0000259" key="2">
    <source>
        <dbReference type="PROSITE" id="PS50144"/>
    </source>
</evidence>
<evidence type="ECO:0000313" key="3">
    <source>
        <dbReference type="EMBL" id="GFY58717.1"/>
    </source>
</evidence>
<dbReference type="OrthoDB" id="6437152at2759"/>
<dbReference type="AlphaFoldDB" id="A0A8X6XR87"/>
<name>A0A8X6XR87_9ARAC</name>
<dbReference type="SMART" id="SM00225">
    <property type="entry name" value="BTB"/>
    <property type="match status" value="1"/>
</dbReference>
<dbReference type="SUPFAM" id="SSF49599">
    <property type="entry name" value="TRAF domain-like"/>
    <property type="match status" value="2"/>
</dbReference>
<evidence type="ECO:0008006" key="5">
    <source>
        <dbReference type="Google" id="ProtNLM"/>
    </source>
</evidence>
<evidence type="ECO:0000313" key="4">
    <source>
        <dbReference type="Proteomes" id="UP000886998"/>
    </source>
</evidence>
<dbReference type="InterPro" id="IPR008974">
    <property type="entry name" value="TRAF-like"/>
</dbReference>
<dbReference type="GO" id="GO:0030163">
    <property type="term" value="P:protein catabolic process"/>
    <property type="evidence" value="ECO:0007669"/>
    <property type="project" value="UniProtKB-ARBA"/>
</dbReference>
<dbReference type="InterPro" id="IPR000210">
    <property type="entry name" value="BTB/POZ_dom"/>
</dbReference>
<gene>
    <name evidence="3" type="ORF">TNIN_250981</name>
</gene>
<dbReference type="PROSITE" id="PS50144">
    <property type="entry name" value="MATH"/>
    <property type="match status" value="1"/>
</dbReference>
<feature type="domain" description="MATH" evidence="2">
    <location>
        <begin position="1"/>
        <end position="100"/>
    </location>
</feature>
<dbReference type="Gene3D" id="1.25.40.420">
    <property type="match status" value="1"/>
</dbReference>
<dbReference type="Gene3D" id="2.60.210.10">
    <property type="entry name" value="Apoptosis, Tumor Necrosis Factor Receptor Associated Protein 2, Chain A"/>
    <property type="match status" value="2"/>
</dbReference>
<dbReference type="InterPro" id="IPR002083">
    <property type="entry name" value="MATH/TRAF_dom"/>
</dbReference>
<dbReference type="Pfam" id="PF22486">
    <property type="entry name" value="MATH_2"/>
    <property type="match status" value="1"/>
</dbReference>
<dbReference type="Gene3D" id="3.30.710.10">
    <property type="entry name" value="Potassium Channel Kv1.1, Chain A"/>
    <property type="match status" value="1"/>
</dbReference>
<dbReference type="Proteomes" id="UP000886998">
    <property type="component" value="Unassembled WGS sequence"/>
</dbReference>
<keyword evidence="4" id="KW-1185">Reference proteome</keyword>
<dbReference type="CDD" id="cd18186">
    <property type="entry name" value="BTB_POZ_ZBTB_KLHL-like"/>
    <property type="match status" value="1"/>
</dbReference>
<dbReference type="Pfam" id="PF00651">
    <property type="entry name" value="BTB"/>
    <property type="match status" value="1"/>
</dbReference>